<comment type="caution">
    <text evidence="1">The sequence shown here is derived from an EMBL/GenBank/DDBJ whole genome shotgun (WGS) entry which is preliminary data.</text>
</comment>
<sequence length="124" mass="13586">MHRARVIFQLSNKVGNNERFASWLVNKPQVSDIYWSMLILSSWDAFFRNATAGAQPGTAYTAPPNLAPYNKNEVPLTSLVPAGAGMPSIAAGSPINEKIIDDHLAVQAIIRSYQVTNVPVLYKT</sequence>
<dbReference type="EMBL" id="JACEFF010000093">
    <property type="protein sequence ID" value="KAH9644300.1"/>
    <property type="molecule type" value="Genomic_DNA"/>
</dbReference>
<gene>
    <name evidence="1" type="ORF">HF086_003799</name>
</gene>
<dbReference type="Proteomes" id="UP000814243">
    <property type="component" value="Unassembled WGS sequence"/>
</dbReference>
<dbReference type="AlphaFoldDB" id="A0A922SNL3"/>
<evidence type="ECO:0000313" key="2">
    <source>
        <dbReference type="Proteomes" id="UP000814243"/>
    </source>
</evidence>
<name>A0A922SNL3_SPOEX</name>
<organism evidence="1 2">
    <name type="scientific">Spodoptera exigua</name>
    <name type="common">Beet armyworm</name>
    <name type="synonym">Noctua fulgens</name>
    <dbReference type="NCBI Taxonomy" id="7107"/>
    <lineage>
        <taxon>Eukaryota</taxon>
        <taxon>Metazoa</taxon>
        <taxon>Ecdysozoa</taxon>
        <taxon>Arthropoda</taxon>
        <taxon>Hexapoda</taxon>
        <taxon>Insecta</taxon>
        <taxon>Pterygota</taxon>
        <taxon>Neoptera</taxon>
        <taxon>Endopterygota</taxon>
        <taxon>Lepidoptera</taxon>
        <taxon>Glossata</taxon>
        <taxon>Ditrysia</taxon>
        <taxon>Noctuoidea</taxon>
        <taxon>Noctuidae</taxon>
        <taxon>Amphipyrinae</taxon>
        <taxon>Spodoptera</taxon>
    </lineage>
</organism>
<protein>
    <submittedName>
        <fullName evidence="1">Uncharacterized protein</fullName>
    </submittedName>
</protein>
<accession>A0A922SNL3</accession>
<reference evidence="1" key="1">
    <citation type="journal article" date="2021" name="G3 (Bethesda)">
        <title>Genome and transcriptome analysis of the beet armyworm Spodoptera exigua reveals targets for pest control. .</title>
        <authorList>
            <person name="Simon S."/>
            <person name="Breeschoten T."/>
            <person name="Jansen H.J."/>
            <person name="Dirks R.P."/>
            <person name="Schranz M.E."/>
            <person name="Ros V.I.D."/>
        </authorList>
    </citation>
    <scope>NUCLEOTIDE SEQUENCE</scope>
    <source>
        <strain evidence="1">TB_SE_WUR_2020</strain>
    </source>
</reference>
<proteinExistence type="predicted"/>
<evidence type="ECO:0000313" key="1">
    <source>
        <dbReference type="EMBL" id="KAH9644300.1"/>
    </source>
</evidence>